<keyword evidence="2" id="KW-1185">Reference proteome</keyword>
<sequence length="296" mass="32408">MEEEGIGLVLSRATELRLKISNCVHKATPSFASREVESVVGDGNDDDEGEATVTGAAEAEAEERLLSIWDAFEAVESQLSSLQMMRQNHRYEREVALSEIDFSRKMLLDKLKDYKGRDLEVIQEASAFAGDDAEHDTSLLLPPYPTRPLLHLSSFSSPGKSIRNGVASPEVVRNLKSHANDAEDSRPRDPSSSRGSGFGHVVGAVTKTVITVVGIFSLLGLYGLRPNRQRRSHSPLNDLEMLLDSIVGEGREPSLRCPPGRVLTMEDGEALCMVKERVEVPFESVVMTPDVNYGSG</sequence>
<name>A0ACB9P3R8_9MYRT</name>
<reference evidence="2" key="1">
    <citation type="journal article" date="2023" name="Front. Plant Sci.">
        <title>Chromosomal-level genome assembly of Melastoma candidum provides insights into trichome evolution.</title>
        <authorList>
            <person name="Zhong Y."/>
            <person name="Wu W."/>
            <person name="Sun C."/>
            <person name="Zou P."/>
            <person name="Liu Y."/>
            <person name="Dai S."/>
            <person name="Zhou R."/>
        </authorList>
    </citation>
    <scope>NUCLEOTIDE SEQUENCE [LARGE SCALE GENOMIC DNA]</scope>
</reference>
<proteinExistence type="predicted"/>
<evidence type="ECO:0000313" key="1">
    <source>
        <dbReference type="EMBL" id="KAI4342369.1"/>
    </source>
</evidence>
<protein>
    <submittedName>
        <fullName evidence="1">Uncharacterized protein</fullName>
    </submittedName>
</protein>
<gene>
    <name evidence="1" type="ORF">MLD38_027007</name>
</gene>
<accession>A0ACB9P3R8</accession>
<dbReference type="EMBL" id="CM042886">
    <property type="protein sequence ID" value="KAI4342369.1"/>
    <property type="molecule type" value="Genomic_DNA"/>
</dbReference>
<comment type="caution">
    <text evidence="1">The sequence shown here is derived from an EMBL/GenBank/DDBJ whole genome shotgun (WGS) entry which is preliminary data.</text>
</comment>
<evidence type="ECO:0000313" key="2">
    <source>
        <dbReference type="Proteomes" id="UP001057402"/>
    </source>
</evidence>
<dbReference type="Proteomes" id="UP001057402">
    <property type="component" value="Chromosome 7"/>
</dbReference>
<organism evidence="1 2">
    <name type="scientific">Melastoma candidum</name>
    <dbReference type="NCBI Taxonomy" id="119954"/>
    <lineage>
        <taxon>Eukaryota</taxon>
        <taxon>Viridiplantae</taxon>
        <taxon>Streptophyta</taxon>
        <taxon>Embryophyta</taxon>
        <taxon>Tracheophyta</taxon>
        <taxon>Spermatophyta</taxon>
        <taxon>Magnoliopsida</taxon>
        <taxon>eudicotyledons</taxon>
        <taxon>Gunneridae</taxon>
        <taxon>Pentapetalae</taxon>
        <taxon>rosids</taxon>
        <taxon>malvids</taxon>
        <taxon>Myrtales</taxon>
        <taxon>Melastomataceae</taxon>
        <taxon>Melastomatoideae</taxon>
        <taxon>Melastomateae</taxon>
        <taxon>Melastoma</taxon>
    </lineage>
</organism>